<dbReference type="SUPFAM" id="SSF55729">
    <property type="entry name" value="Acyl-CoA N-acyltransferases (Nat)"/>
    <property type="match status" value="1"/>
</dbReference>
<dbReference type="Pfam" id="PF14542">
    <property type="entry name" value="Acetyltransf_CG"/>
    <property type="match status" value="1"/>
</dbReference>
<proteinExistence type="predicted"/>
<dbReference type="Proteomes" id="UP000596074">
    <property type="component" value="Chromosome"/>
</dbReference>
<dbReference type="AlphaFoldDB" id="A0A9E8FLM0"/>
<organism evidence="1 2">
    <name type="scientific">Venatoribacter cucullus</name>
    <dbReference type="NCBI Taxonomy" id="2661630"/>
    <lineage>
        <taxon>Bacteria</taxon>
        <taxon>Pseudomonadati</taxon>
        <taxon>Pseudomonadota</taxon>
        <taxon>Gammaproteobacteria</taxon>
        <taxon>Oceanospirillales</taxon>
        <taxon>Oceanospirillaceae</taxon>
        <taxon>Venatoribacter</taxon>
    </lineage>
</organism>
<dbReference type="PANTHER" id="PTHR31435">
    <property type="entry name" value="PROTEIN NATD1"/>
    <property type="match status" value="1"/>
</dbReference>
<dbReference type="PANTHER" id="PTHR31435:SF9">
    <property type="entry name" value="PROTEIN NATD1"/>
    <property type="match status" value="1"/>
</dbReference>
<gene>
    <name evidence="1" type="ORF">GJQ55_09980</name>
</gene>
<dbReference type="KEGG" id="vcw:GJQ55_09980"/>
<dbReference type="RefSeq" id="WP_228344831.1">
    <property type="nucleotide sequence ID" value="NZ_CP045550.1"/>
</dbReference>
<protein>
    <submittedName>
        <fullName evidence="1">N-acetyltransferase</fullName>
    </submittedName>
</protein>
<sequence>MIEHQPEQQRFVLNKDGHECVLEYVVTGSDIDFTRTYVPFALRGQGLAEELVKAGLAWADQQQYHKQASCWYVQKFL</sequence>
<keyword evidence="2" id="KW-1185">Reference proteome</keyword>
<evidence type="ECO:0000313" key="1">
    <source>
        <dbReference type="EMBL" id="QQD24771.1"/>
    </source>
</evidence>
<name>A0A9E8FLM0_9GAMM</name>
<dbReference type="PROSITE" id="PS51729">
    <property type="entry name" value="GNAT_YJDJ"/>
    <property type="match status" value="1"/>
</dbReference>
<dbReference type="EMBL" id="CP046056">
    <property type="protein sequence ID" value="QQD24771.1"/>
    <property type="molecule type" value="Genomic_DNA"/>
</dbReference>
<evidence type="ECO:0000313" key="2">
    <source>
        <dbReference type="Proteomes" id="UP000596074"/>
    </source>
</evidence>
<reference evidence="1 2" key="1">
    <citation type="submission" date="2019-11" db="EMBL/GenBank/DDBJ databases">
        <title>Venatorbacter sp. nov. a predator of Campylobacter and other Gram-negative bacteria.</title>
        <authorList>
            <person name="Saeedi A."/>
            <person name="Cummings N.J."/>
            <person name="Connerton I.F."/>
            <person name="Connerton P.L."/>
        </authorList>
    </citation>
    <scope>NUCLEOTIDE SEQUENCE [LARGE SCALE GENOMIC DNA]</scope>
    <source>
        <strain evidence="1">XL5</strain>
    </source>
</reference>
<dbReference type="InterPro" id="IPR045057">
    <property type="entry name" value="Gcn5-rel_NAT"/>
</dbReference>
<dbReference type="InterPro" id="IPR016181">
    <property type="entry name" value="Acyl_CoA_acyltransferase"/>
</dbReference>
<dbReference type="InterPro" id="IPR031165">
    <property type="entry name" value="GNAT_YJDJ"/>
</dbReference>
<dbReference type="Gene3D" id="3.40.630.30">
    <property type="match status" value="1"/>
</dbReference>
<accession>A0A9E8FLM0</accession>